<evidence type="ECO:0000313" key="3">
    <source>
        <dbReference type="Proteomes" id="UP001595764"/>
    </source>
</evidence>
<reference evidence="3" key="1">
    <citation type="journal article" date="2019" name="Int. J. Syst. Evol. Microbiol.">
        <title>The Global Catalogue of Microorganisms (GCM) 10K type strain sequencing project: providing services to taxonomists for standard genome sequencing and annotation.</title>
        <authorList>
            <consortium name="The Broad Institute Genomics Platform"/>
            <consortium name="The Broad Institute Genome Sequencing Center for Infectious Disease"/>
            <person name="Wu L."/>
            <person name="Ma J."/>
        </authorList>
    </citation>
    <scope>NUCLEOTIDE SEQUENCE [LARGE SCALE GENOMIC DNA]</scope>
    <source>
        <strain evidence="3">CGMCC 4.7682</strain>
    </source>
</reference>
<keyword evidence="1" id="KW-0812">Transmembrane</keyword>
<comment type="caution">
    <text evidence="2">The sequence shown here is derived from an EMBL/GenBank/DDBJ whole genome shotgun (WGS) entry which is preliminary data.</text>
</comment>
<evidence type="ECO:0000256" key="1">
    <source>
        <dbReference type="SAM" id="Phobius"/>
    </source>
</evidence>
<proteinExistence type="predicted"/>
<keyword evidence="1" id="KW-0472">Membrane</keyword>
<evidence type="ECO:0000313" key="2">
    <source>
        <dbReference type="EMBL" id="MFC3516686.1"/>
    </source>
</evidence>
<organism evidence="2 3">
    <name type="scientific">Amycolatopsis halotolerans</name>
    <dbReference type="NCBI Taxonomy" id="330083"/>
    <lineage>
        <taxon>Bacteria</taxon>
        <taxon>Bacillati</taxon>
        <taxon>Actinomycetota</taxon>
        <taxon>Actinomycetes</taxon>
        <taxon>Pseudonocardiales</taxon>
        <taxon>Pseudonocardiaceae</taxon>
        <taxon>Amycolatopsis</taxon>
    </lineage>
</organism>
<dbReference type="EMBL" id="JBHRWI010000069">
    <property type="protein sequence ID" value="MFC3516686.1"/>
    <property type="molecule type" value="Genomic_DNA"/>
</dbReference>
<sequence>MGPGASIHEAASLPILVVSGLPTVVYVVLVAVTALTAIRTNDKDRREEAFKVLRMLLPGGRRRKQAATMERLTFCAVGVLASPR</sequence>
<feature type="transmembrane region" description="Helical" evidence="1">
    <location>
        <begin position="12"/>
        <end position="38"/>
    </location>
</feature>
<gene>
    <name evidence="2" type="ORF">ACFORO_41435</name>
</gene>
<keyword evidence="3" id="KW-1185">Reference proteome</keyword>
<name>A0ABV7QUE8_9PSEU</name>
<protein>
    <submittedName>
        <fullName evidence="2">Uncharacterized protein</fullName>
    </submittedName>
</protein>
<keyword evidence="1" id="KW-1133">Transmembrane helix</keyword>
<dbReference type="Proteomes" id="UP001595764">
    <property type="component" value="Unassembled WGS sequence"/>
</dbReference>
<accession>A0ABV7QUE8</accession>
<dbReference type="RefSeq" id="WP_377875851.1">
    <property type="nucleotide sequence ID" value="NZ_JBHMAY010000085.1"/>
</dbReference>